<proteinExistence type="predicted"/>
<protein>
    <submittedName>
        <fullName evidence="1">Uncharacterized protein</fullName>
    </submittedName>
</protein>
<accession>A0A4U5PHJ2</accession>
<organism evidence="1 2">
    <name type="scientific">Steinernema carpocapsae</name>
    <name type="common">Entomopathogenic nematode</name>
    <dbReference type="NCBI Taxonomy" id="34508"/>
    <lineage>
        <taxon>Eukaryota</taxon>
        <taxon>Metazoa</taxon>
        <taxon>Ecdysozoa</taxon>
        <taxon>Nematoda</taxon>
        <taxon>Chromadorea</taxon>
        <taxon>Rhabditida</taxon>
        <taxon>Tylenchina</taxon>
        <taxon>Panagrolaimomorpha</taxon>
        <taxon>Strongyloidoidea</taxon>
        <taxon>Steinernematidae</taxon>
        <taxon>Steinernema</taxon>
    </lineage>
</organism>
<evidence type="ECO:0000313" key="1">
    <source>
        <dbReference type="EMBL" id="TKR95791.1"/>
    </source>
</evidence>
<gene>
    <name evidence="1" type="ORF">L596_009915</name>
</gene>
<sequence length="242" mass="28366">MDGVPYDFIDFVAYQTSIESVVLFQHLENASWNTIGRIHNERSCSVFLDLFNNCNRLGYTKNKMCLYDFSSKELSKFSRINCINLTRLPFQFLTNPPEYDDLKLRRIEKWISTQQAKKLTLSGVISTVDKQLEFFWKQKVDTIVIWPYSKDMKALNFHLFENENLKKVEMKRHMGFVGIELVKTLVEAWRYGKEIQSWWNQGLALNQDLDLLDVGFEFDQSGELELNVKSEVTGRILCCCVV</sequence>
<keyword evidence="2" id="KW-1185">Reference proteome</keyword>
<dbReference type="EMBL" id="AZBU02000002">
    <property type="protein sequence ID" value="TKR95791.1"/>
    <property type="molecule type" value="Genomic_DNA"/>
</dbReference>
<dbReference type="Proteomes" id="UP000298663">
    <property type="component" value="Unassembled WGS sequence"/>
</dbReference>
<name>A0A4U5PHJ2_STECR</name>
<reference evidence="1 2" key="2">
    <citation type="journal article" date="2019" name="G3 (Bethesda)">
        <title>Hybrid Assembly of the Genome of the Entomopathogenic Nematode Steinernema carpocapsae Identifies the X-Chromosome.</title>
        <authorList>
            <person name="Serra L."/>
            <person name="Macchietto M."/>
            <person name="Macias-Munoz A."/>
            <person name="McGill C.J."/>
            <person name="Rodriguez I.M."/>
            <person name="Rodriguez B."/>
            <person name="Murad R."/>
            <person name="Mortazavi A."/>
        </authorList>
    </citation>
    <scope>NUCLEOTIDE SEQUENCE [LARGE SCALE GENOMIC DNA]</scope>
    <source>
        <strain evidence="1 2">ALL</strain>
    </source>
</reference>
<reference evidence="1 2" key="1">
    <citation type="journal article" date="2015" name="Genome Biol.">
        <title>Comparative genomics of Steinernema reveals deeply conserved gene regulatory networks.</title>
        <authorList>
            <person name="Dillman A.R."/>
            <person name="Macchietto M."/>
            <person name="Porter C.F."/>
            <person name="Rogers A."/>
            <person name="Williams B."/>
            <person name="Antoshechkin I."/>
            <person name="Lee M.M."/>
            <person name="Goodwin Z."/>
            <person name="Lu X."/>
            <person name="Lewis E.E."/>
            <person name="Goodrich-Blair H."/>
            <person name="Stock S.P."/>
            <person name="Adams B.J."/>
            <person name="Sternberg P.W."/>
            <person name="Mortazavi A."/>
        </authorList>
    </citation>
    <scope>NUCLEOTIDE SEQUENCE [LARGE SCALE GENOMIC DNA]</scope>
    <source>
        <strain evidence="1 2">ALL</strain>
    </source>
</reference>
<dbReference type="AlphaFoldDB" id="A0A4U5PHJ2"/>
<comment type="caution">
    <text evidence="1">The sequence shown here is derived from an EMBL/GenBank/DDBJ whole genome shotgun (WGS) entry which is preliminary data.</text>
</comment>
<evidence type="ECO:0000313" key="2">
    <source>
        <dbReference type="Proteomes" id="UP000298663"/>
    </source>
</evidence>